<dbReference type="InterPro" id="IPR012674">
    <property type="entry name" value="Calycin"/>
</dbReference>
<protein>
    <submittedName>
        <fullName evidence="1">DUF1934 domain-containing protein</fullName>
    </submittedName>
</protein>
<reference evidence="1" key="1">
    <citation type="journal article" date="2021" name="PeerJ">
        <title>Extensive microbial diversity within the chicken gut microbiome revealed by metagenomics and culture.</title>
        <authorList>
            <person name="Gilroy R."/>
            <person name="Ravi A."/>
            <person name="Getino M."/>
            <person name="Pursley I."/>
            <person name="Horton D.L."/>
            <person name="Alikhan N.F."/>
            <person name="Baker D."/>
            <person name="Gharbi K."/>
            <person name="Hall N."/>
            <person name="Watson M."/>
            <person name="Adriaenssens E.M."/>
            <person name="Foster-Nyarko E."/>
            <person name="Jarju S."/>
            <person name="Secka A."/>
            <person name="Antonio M."/>
            <person name="Oren A."/>
            <person name="Chaudhuri R.R."/>
            <person name="La Ragione R."/>
            <person name="Hildebrand F."/>
            <person name="Pallen M.J."/>
        </authorList>
    </citation>
    <scope>NUCLEOTIDE SEQUENCE</scope>
    <source>
        <strain evidence="1">ChiHejej3B27-2180</strain>
    </source>
</reference>
<dbReference type="Proteomes" id="UP000886878">
    <property type="component" value="Unassembled WGS sequence"/>
</dbReference>
<dbReference type="Gene3D" id="2.40.128.20">
    <property type="match status" value="1"/>
</dbReference>
<evidence type="ECO:0000313" key="1">
    <source>
        <dbReference type="EMBL" id="HIW69958.1"/>
    </source>
</evidence>
<dbReference type="SUPFAM" id="SSF50814">
    <property type="entry name" value="Lipocalins"/>
    <property type="match status" value="1"/>
</dbReference>
<sequence length="130" mass="14998">MLSKMTQDGETANFTFEEDGQLATVGDKHYLRYTEHQHGIETPVQFRLDDQQVHLLRSGDVETRFVFDEDAATTSRYQTAYGPIDLRVITKRLAKKVDWEDARGSLEVEYDLHSSGMLVGSYQVSLQFYR</sequence>
<dbReference type="Pfam" id="PF09148">
    <property type="entry name" value="DUF1934"/>
    <property type="match status" value="1"/>
</dbReference>
<dbReference type="AlphaFoldDB" id="A0A9D1U2N0"/>
<proteinExistence type="predicted"/>
<dbReference type="EMBL" id="DXGK01000022">
    <property type="protein sequence ID" value="HIW69958.1"/>
    <property type="molecule type" value="Genomic_DNA"/>
</dbReference>
<comment type="caution">
    <text evidence="1">The sequence shown here is derived from an EMBL/GenBank/DDBJ whole genome shotgun (WGS) entry which is preliminary data.</text>
</comment>
<organism evidence="1 2">
    <name type="scientific">Candidatus Limosilactobacillus merdipullorum</name>
    <dbReference type="NCBI Taxonomy" id="2838653"/>
    <lineage>
        <taxon>Bacteria</taxon>
        <taxon>Bacillati</taxon>
        <taxon>Bacillota</taxon>
        <taxon>Bacilli</taxon>
        <taxon>Lactobacillales</taxon>
        <taxon>Lactobacillaceae</taxon>
        <taxon>Limosilactobacillus</taxon>
    </lineage>
</organism>
<dbReference type="InterPro" id="IPR015231">
    <property type="entry name" value="DUF1934"/>
</dbReference>
<reference evidence="1" key="2">
    <citation type="submission" date="2021-04" db="EMBL/GenBank/DDBJ databases">
        <authorList>
            <person name="Gilroy R."/>
        </authorList>
    </citation>
    <scope>NUCLEOTIDE SEQUENCE</scope>
    <source>
        <strain evidence="1">ChiHejej3B27-2180</strain>
    </source>
</reference>
<accession>A0A9D1U2N0</accession>
<name>A0A9D1U2N0_9LACO</name>
<gene>
    <name evidence="1" type="ORF">H9876_01045</name>
</gene>
<evidence type="ECO:0000313" key="2">
    <source>
        <dbReference type="Proteomes" id="UP000886878"/>
    </source>
</evidence>